<dbReference type="Proteomes" id="UP000247584">
    <property type="component" value="Unassembled WGS sequence"/>
</dbReference>
<proteinExistence type="predicted"/>
<accession>A0ABX5PQE8</accession>
<keyword evidence="2" id="KW-1185">Reference proteome</keyword>
<gene>
    <name evidence="1" type="ORF">C8J23_1071</name>
</gene>
<protein>
    <submittedName>
        <fullName evidence="1">Uncharacterized protein</fullName>
    </submittedName>
</protein>
<comment type="caution">
    <text evidence="1">The sequence shown here is derived from an EMBL/GenBank/DDBJ whole genome shotgun (WGS) entry which is preliminary data.</text>
</comment>
<evidence type="ECO:0000313" key="1">
    <source>
        <dbReference type="EMBL" id="PYE59523.1"/>
    </source>
</evidence>
<organism evidence="1 2">
    <name type="scientific">Shewanella chilikensis</name>
    <dbReference type="NCBI Taxonomy" id="558541"/>
    <lineage>
        <taxon>Bacteria</taxon>
        <taxon>Pseudomonadati</taxon>
        <taxon>Pseudomonadota</taxon>
        <taxon>Gammaproteobacteria</taxon>
        <taxon>Alteromonadales</taxon>
        <taxon>Shewanellaceae</taxon>
        <taxon>Shewanella</taxon>
    </lineage>
</organism>
<reference evidence="1 2" key="1">
    <citation type="submission" date="2018-06" db="EMBL/GenBank/DDBJ databases">
        <title>Genomic Encyclopedia of Type Strains, Phase III (KMG-III): the genomes of soil and plant-associated and newly described type strains.</title>
        <authorList>
            <person name="Whitman W."/>
        </authorList>
    </citation>
    <scope>NUCLEOTIDE SEQUENCE [LARGE SCALE GENOMIC DNA]</scope>
    <source>
        <strain evidence="1 2">JC5</strain>
    </source>
</reference>
<sequence>MDTASNRIRFGDFFFFREAKQAFGSFRFHGPTISVELPTISSDFNADWYKKPA</sequence>
<name>A0ABX5PQE8_9GAMM</name>
<evidence type="ECO:0000313" key="2">
    <source>
        <dbReference type="Proteomes" id="UP000247584"/>
    </source>
</evidence>
<dbReference type="EMBL" id="QJSY01000007">
    <property type="protein sequence ID" value="PYE59523.1"/>
    <property type="molecule type" value="Genomic_DNA"/>
</dbReference>